<dbReference type="Proteomes" id="UP001054945">
    <property type="component" value="Unassembled WGS sequence"/>
</dbReference>
<evidence type="ECO:0000313" key="2">
    <source>
        <dbReference type="Proteomes" id="UP001054945"/>
    </source>
</evidence>
<protein>
    <submittedName>
        <fullName evidence="1">Uncharacterized protein</fullName>
    </submittedName>
</protein>
<comment type="caution">
    <text evidence="1">The sequence shown here is derived from an EMBL/GenBank/DDBJ whole genome shotgun (WGS) entry which is preliminary data.</text>
</comment>
<reference evidence="1 2" key="1">
    <citation type="submission" date="2021-06" db="EMBL/GenBank/DDBJ databases">
        <title>Caerostris extrusa draft genome.</title>
        <authorList>
            <person name="Kono N."/>
            <person name="Arakawa K."/>
        </authorList>
    </citation>
    <scope>NUCLEOTIDE SEQUENCE [LARGE SCALE GENOMIC DNA]</scope>
</reference>
<accession>A0AAV4R2A1</accession>
<sequence length="89" mass="10383">MMIDVMRNLKYFIVMSSFKDDDGILNWLTVDSRYDKLDDDKQRSQLKIGESNCLPLLVTEGPVSQTCLEEQKKLSRSYMFGLMDITSRH</sequence>
<evidence type="ECO:0000313" key="1">
    <source>
        <dbReference type="EMBL" id="GIY14193.1"/>
    </source>
</evidence>
<proteinExistence type="predicted"/>
<gene>
    <name evidence="1" type="ORF">CEXT_732931</name>
</gene>
<organism evidence="1 2">
    <name type="scientific">Caerostris extrusa</name>
    <name type="common">Bark spider</name>
    <name type="synonym">Caerostris bankana</name>
    <dbReference type="NCBI Taxonomy" id="172846"/>
    <lineage>
        <taxon>Eukaryota</taxon>
        <taxon>Metazoa</taxon>
        <taxon>Ecdysozoa</taxon>
        <taxon>Arthropoda</taxon>
        <taxon>Chelicerata</taxon>
        <taxon>Arachnida</taxon>
        <taxon>Araneae</taxon>
        <taxon>Araneomorphae</taxon>
        <taxon>Entelegynae</taxon>
        <taxon>Araneoidea</taxon>
        <taxon>Araneidae</taxon>
        <taxon>Caerostris</taxon>
    </lineage>
</organism>
<keyword evidence="2" id="KW-1185">Reference proteome</keyword>
<name>A0AAV4R2A1_CAEEX</name>
<dbReference type="AlphaFoldDB" id="A0AAV4R2A1"/>
<dbReference type="EMBL" id="BPLR01007051">
    <property type="protein sequence ID" value="GIY14193.1"/>
    <property type="molecule type" value="Genomic_DNA"/>
</dbReference>